<organism evidence="2 3">
    <name type="scientific">Romanomermis culicivorax</name>
    <name type="common">Nematode worm</name>
    <dbReference type="NCBI Taxonomy" id="13658"/>
    <lineage>
        <taxon>Eukaryota</taxon>
        <taxon>Metazoa</taxon>
        <taxon>Ecdysozoa</taxon>
        <taxon>Nematoda</taxon>
        <taxon>Enoplea</taxon>
        <taxon>Dorylaimia</taxon>
        <taxon>Mermithida</taxon>
        <taxon>Mermithoidea</taxon>
        <taxon>Mermithidae</taxon>
        <taxon>Romanomermis</taxon>
    </lineage>
</organism>
<proteinExistence type="predicted"/>
<evidence type="ECO:0000313" key="3">
    <source>
        <dbReference type="WBParaSite" id="nRc.2.0.1.t02991-RA"/>
    </source>
</evidence>
<feature type="compositionally biased region" description="Polar residues" evidence="1">
    <location>
        <begin position="37"/>
        <end position="68"/>
    </location>
</feature>
<name>A0A915HNB0_ROMCU</name>
<feature type="compositionally biased region" description="Basic residues" evidence="1">
    <location>
        <begin position="8"/>
        <end position="26"/>
    </location>
</feature>
<feature type="region of interest" description="Disordered" evidence="1">
    <location>
        <begin position="1"/>
        <end position="68"/>
    </location>
</feature>
<reference evidence="3" key="1">
    <citation type="submission" date="2022-11" db="UniProtKB">
        <authorList>
            <consortium name="WormBaseParasite"/>
        </authorList>
    </citation>
    <scope>IDENTIFICATION</scope>
</reference>
<dbReference type="AlphaFoldDB" id="A0A915HNB0"/>
<accession>A0A915HNB0</accession>
<evidence type="ECO:0000256" key="1">
    <source>
        <dbReference type="SAM" id="MobiDB-lite"/>
    </source>
</evidence>
<dbReference type="Proteomes" id="UP000887565">
    <property type="component" value="Unplaced"/>
</dbReference>
<feature type="compositionally biased region" description="Basic and acidic residues" evidence="1">
    <location>
        <begin position="27"/>
        <end position="36"/>
    </location>
</feature>
<keyword evidence="2" id="KW-1185">Reference proteome</keyword>
<evidence type="ECO:0000313" key="2">
    <source>
        <dbReference type="Proteomes" id="UP000887565"/>
    </source>
</evidence>
<dbReference type="WBParaSite" id="nRc.2.0.1.t02991-RA">
    <property type="protein sequence ID" value="nRc.2.0.1.t02991-RA"/>
    <property type="gene ID" value="nRc.2.0.1.g02991"/>
</dbReference>
<sequence>MESVGSRVHVRNVVHGLKKRKGKDRIHKVDGSRFDKQQNSQTDLGNVGTVSKDSSTNGSGYAGSGSNC</sequence>
<protein>
    <submittedName>
        <fullName evidence="3">Uncharacterized protein</fullName>
    </submittedName>
</protein>